<evidence type="ECO:0000313" key="2">
    <source>
        <dbReference type="Proteomes" id="UP001569904"/>
    </source>
</evidence>
<reference evidence="1 2" key="1">
    <citation type="submission" date="2023-11" db="EMBL/GenBank/DDBJ databases">
        <title>Actinomadura monticuli sp. nov., isolated from volcanic ash.</title>
        <authorList>
            <person name="Lee S.D."/>
            <person name="Yang H."/>
            <person name="Kim I.S."/>
        </authorList>
    </citation>
    <scope>NUCLEOTIDE SEQUENCE [LARGE SCALE GENOMIC DNA]</scope>
    <source>
        <strain evidence="1 2">DSM 45346</strain>
    </source>
</reference>
<proteinExistence type="predicted"/>
<dbReference type="EMBL" id="JAXCEH010000018">
    <property type="protein sequence ID" value="MFA1556911.1"/>
    <property type="molecule type" value="Genomic_DNA"/>
</dbReference>
<sequence>MSDLVHEHRILIPWWPDAATMLGGLSRAKTFQLVQSGELPSVLVGRRRLVVVEGLHQYVARLRAEQSGGEAA</sequence>
<dbReference type="Proteomes" id="UP001569904">
    <property type="component" value="Unassembled WGS sequence"/>
</dbReference>
<protein>
    <recommendedName>
        <fullName evidence="3">DNA-binding protein</fullName>
    </recommendedName>
</protein>
<evidence type="ECO:0008006" key="3">
    <source>
        <dbReference type="Google" id="ProtNLM"/>
    </source>
</evidence>
<dbReference type="RefSeq" id="WP_371943663.1">
    <property type="nucleotide sequence ID" value="NZ_JAXCEH010000018.1"/>
</dbReference>
<accession>A0ABV4R1Y0</accession>
<organism evidence="1 2">
    <name type="scientific">Actinomadura chokoriensis</name>
    <dbReference type="NCBI Taxonomy" id="454156"/>
    <lineage>
        <taxon>Bacteria</taxon>
        <taxon>Bacillati</taxon>
        <taxon>Actinomycetota</taxon>
        <taxon>Actinomycetes</taxon>
        <taxon>Streptosporangiales</taxon>
        <taxon>Thermomonosporaceae</taxon>
        <taxon>Actinomadura</taxon>
    </lineage>
</organism>
<name>A0ABV4R1Y0_9ACTN</name>
<gene>
    <name evidence="1" type="ORF">SM436_24765</name>
</gene>
<comment type="caution">
    <text evidence="1">The sequence shown here is derived from an EMBL/GenBank/DDBJ whole genome shotgun (WGS) entry which is preliminary data.</text>
</comment>
<evidence type="ECO:0000313" key="1">
    <source>
        <dbReference type="EMBL" id="MFA1556911.1"/>
    </source>
</evidence>
<keyword evidence="2" id="KW-1185">Reference proteome</keyword>